<proteinExistence type="predicted"/>
<protein>
    <submittedName>
        <fullName evidence="2">Uncharacterized protein</fullName>
    </submittedName>
</protein>
<evidence type="ECO:0000313" key="3">
    <source>
        <dbReference type="Proteomes" id="UP000054653"/>
    </source>
</evidence>
<keyword evidence="1" id="KW-0812">Transmembrane</keyword>
<name>A0A0V1CRY3_TRIBR</name>
<reference evidence="2 3" key="1">
    <citation type="submission" date="2015-01" db="EMBL/GenBank/DDBJ databases">
        <title>Evolution of Trichinella species and genotypes.</title>
        <authorList>
            <person name="Korhonen P.K."/>
            <person name="Edoardo P."/>
            <person name="Giuseppe L.R."/>
            <person name="Gasser R.B."/>
        </authorList>
    </citation>
    <scope>NUCLEOTIDE SEQUENCE [LARGE SCALE GENOMIC DNA]</scope>
    <source>
        <strain evidence="2">ISS120</strain>
    </source>
</reference>
<dbReference type="AlphaFoldDB" id="A0A0V1CRY3"/>
<feature type="transmembrane region" description="Helical" evidence="1">
    <location>
        <begin position="43"/>
        <end position="60"/>
    </location>
</feature>
<organism evidence="2 3">
    <name type="scientific">Trichinella britovi</name>
    <name type="common">Parasitic roundworm</name>
    <dbReference type="NCBI Taxonomy" id="45882"/>
    <lineage>
        <taxon>Eukaryota</taxon>
        <taxon>Metazoa</taxon>
        <taxon>Ecdysozoa</taxon>
        <taxon>Nematoda</taxon>
        <taxon>Enoplea</taxon>
        <taxon>Dorylaimia</taxon>
        <taxon>Trichinellida</taxon>
        <taxon>Trichinellidae</taxon>
        <taxon>Trichinella</taxon>
    </lineage>
</organism>
<keyword evidence="3" id="KW-1185">Reference proteome</keyword>
<gene>
    <name evidence="2" type="ORF">T03_11398</name>
</gene>
<dbReference type="Proteomes" id="UP000054653">
    <property type="component" value="Unassembled WGS sequence"/>
</dbReference>
<evidence type="ECO:0000313" key="2">
    <source>
        <dbReference type="EMBL" id="KRY51975.1"/>
    </source>
</evidence>
<keyword evidence="1" id="KW-0472">Membrane</keyword>
<comment type="caution">
    <text evidence="2">The sequence shown here is derived from an EMBL/GenBank/DDBJ whole genome shotgun (WGS) entry which is preliminary data.</text>
</comment>
<sequence length="84" mass="9538">MSLNNEPPVGKCVTSIRFLAGINDPEQTDAFERTERRKTRANVRFNSLFLFISEIYLIAFPTEFLVAEKLIITTVGVTDTKITK</sequence>
<evidence type="ECO:0000256" key="1">
    <source>
        <dbReference type="SAM" id="Phobius"/>
    </source>
</evidence>
<keyword evidence="1" id="KW-1133">Transmembrane helix</keyword>
<accession>A0A0V1CRY3</accession>
<dbReference type="EMBL" id="JYDI01000114">
    <property type="protein sequence ID" value="KRY51975.1"/>
    <property type="molecule type" value="Genomic_DNA"/>
</dbReference>